<evidence type="ECO:0008006" key="3">
    <source>
        <dbReference type="Google" id="ProtNLM"/>
    </source>
</evidence>
<proteinExistence type="predicted"/>
<name>A0A4R5W288_9BURK</name>
<sequence>MMKYLFNRIGVWIFIAALGLYLGSGMLLEKLHHDRLEAAKNAHVQAEQLNIGSTKSAVIKGVINKFSQLPLQIYIASPSNQSEIQNNNLNVTVEQKIIGDTLTISINQSNTEAYMNLQPIKIMLPKGIEKLDVSGVNRIEMENRFSAPELDFGLTVLDCVPNIKLDNLSLHRFNINSKCLLEPNKELLVDEPFNRHIANNIQFGENITLHEMNANLTAGHLSVDASFSSDLTTLTLSDAVTVNAHSRFLRNTHFLEQ</sequence>
<dbReference type="AlphaFoldDB" id="A0A4R5W288"/>
<evidence type="ECO:0000313" key="2">
    <source>
        <dbReference type="Proteomes" id="UP000294829"/>
    </source>
</evidence>
<dbReference type="EMBL" id="SMYL01000003">
    <property type="protein sequence ID" value="TDK66463.1"/>
    <property type="molecule type" value="Genomic_DNA"/>
</dbReference>
<organism evidence="1 2">
    <name type="scientific">Sapientia aquatica</name>
    <dbReference type="NCBI Taxonomy" id="1549640"/>
    <lineage>
        <taxon>Bacteria</taxon>
        <taxon>Pseudomonadati</taxon>
        <taxon>Pseudomonadota</taxon>
        <taxon>Betaproteobacteria</taxon>
        <taxon>Burkholderiales</taxon>
        <taxon>Oxalobacteraceae</taxon>
        <taxon>Sapientia</taxon>
    </lineage>
</organism>
<dbReference type="OrthoDB" id="9895118at2"/>
<dbReference type="RefSeq" id="WP_133327371.1">
    <property type="nucleotide sequence ID" value="NZ_SMYL01000003.1"/>
</dbReference>
<gene>
    <name evidence="1" type="ORF">E2I14_08310</name>
</gene>
<accession>A0A4R5W288</accession>
<comment type="caution">
    <text evidence="1">The sequence shown here is derived from an EMBL/GenBank/DDBJ whole genome shotgun (WGS) entry which is preliminary data.</text>
</comment>
<dbReference type="Proteomes" id="UP000294829">
    <property type="component" value="Unassembled WGS sequence"/>
</dbReference>
<reference evidence="1 2" key="1">
    <citation type="submission" date="2019-03" db="EMBL/GenBank/DDBJ databases">
        <title>Sapientia aquatica gen. nov., sp. nov., isolated from a crater lake.</title>
        <authorList>
            <person name="Felfoldi T."/>
            <person name="Szabo A."/>
            <person name="Toth E."/>
            <person name="Schumann P."/>
            <person name="Keki Z."/>
            <person name="Marialigeti K."/>
            <person name="Mathe I."/>
        </authorList>
    </citation>
    <scope>NUCLEOTIDE SEQUENCE [LARGE SCALE GENOMIC DNA]</scope>
    <source>
        <strain evidence="1 2">SA-152</strain>
    </source>
</reference>
<protein>
    <recommendedName>
        <fullName evidence="3">Adhesin domain-containing protein</fullName>
    </recommendedName>
</protein>
<dbReference type="Gene3D" id="2.160.20.120">
    <property type="match status" value="1"/>
</dbReference>
<keyword evidence="2" id="KW-1185">Reference proteome</keyword>
<evidence type="ECO:0000313" key="1">
    <source>
        <dbReference type="EMBL" id="TDK66463.1"/>
    </source>
</evidence>